<keyword evidence="4" id="KW-1185">Reference proteome</keyword>
<dbReference type="GeneID" id="81363271"/>
<dbReference type="InterPro" id="IPR002347">
    <property type="entry name" value="SDR_fam"/>
</dbReference>
<dbReference type="InterPro" id="IPR020904">
    <property type="entry name" value="Sc_DH/Rdtase_CS"/>
</dbReference>
<dbReference type="NCBIfam" id="NF005559">
    <property type="entry name" value="PRK07231.1"/>
    <property type="match status" value="1"/>
</dbReference>
<evidence type="ECO:0000313" key="3">
    <source>
        <dbReference type="EMBL" id="KAJ5082758.1"/>
    </source>
</evidence>
<comment type="caution">
    <text evidence="3">The sequence shown here is derived from an EMBL/GenBank/DDBJ whole genome shotgun (WGS) entry which is preliminary data.</text>
</comment>
<dbReference type="Gene3D" id="3.40.50.720">
    <property type="entry name" value="NAD(P)-binding Rossmann-like Domain"/>
    <property type="match status" value="1"/>
</dbReference>
<name>A0A9W9EJ22_9EURO</name>
<sequence>MRPTLPLSLDCLLDKTALITGAGSGIGEGIAKFFTKEGANVIIADIATDGGTRVEKDIQQTHSEGLGRALFLKFDCTTSQAWKDGLKFALNKFGKLDIVVNNAGTTYTKKPSVVVTEAEFDKIVAVNTKSIYHSVVQIMPYMAERRSGVFINTSSVAGYKVRPGQVFYGGTKGFVNTITQGLAAEWGPYNIRVNSICPQRSPTGLLERFSGAADTSEERARFSRTVPLQRMGDVDAIAHAAVYLASDEASFVTGINFTVDGGRLAA</sequence>
<dbReference type="FunFam" id="3.40.50.720:FF:000084">
    <property type="entry name" value="Short-chain dehydrogenase reductase"/>
    <property type="match status" value="1"/>
</dbReference>
<dbReference type="PANTHER" id="PTHR43639:SF5">
    <property type="entry name" value="OXIDOREDUCTASE, SHORT-CHAIN DEHYDROGENASE_REDUCTASE FAMILY (AFU_ORTHOLOGUE AFUA_6G09140)"/>
    <property type="match status" value="1"/>
</dbReference>
<dbReference type="InterPro" id="IPR036291">
    <property type="entry name" value="NAD(P)-bd_dom_sf"/>
</dbReference>
<gene>
    <name evidence="3" type="ORF">N7532_011801</name>
</gene>
<reference evidence="3" key="2">
    <citation type="journal article" date="2023" name="IMA Fungus">
        <title>Comparative genomic study of the Penicillium genus elucidates a diverse pangenome and 15 lateral gene transfer events.</title>
        <authorList>
            <person name="Petersen C."/>
            <person name="Sorensen T."/>
            <person name="Nielsen M.R."/>
            <person name="Sondergaard T.E."/>
            <person name="Sorensen J.L."/>
            <person name="Fitzpatrick D.A."/>
            <person name="Frisvad J.C."/>
            <person name="Nielsen K.L."/>
        </authorList>
    </citation>
    <scope>NUCLEOTIDE SEQUENCE</scope>
    <source>
        <strain evidence="3">IBT 30761</strain>
    </source>
</reference>
<evidence type="ECO:0000313" key="4">
    <source>
        <dbReference type="Proteomes" id="UP001149074"/>
    </source>
</evidence>
<dbReference type="PROSITE" id="PS00061">
    <property type="entry name" value="ADH_SHORT"/>
    <property type="match status" value="1"/>
</dbReference>
<dbReference type="RefSeq" id="XP_056469280.1">
    <property type="nucleotide sequence ID" value="XM_056624292.1"/>
</dbReference>
<accession>A0A9W9EJ22</accession>
<dbReference type="GO" id="GO:0016491">
    <property type="term" value="F:oxidoreductase activity"/>
    <property type="evidence" value="ECO:0007669"/>
    <property type="project" value="UniProtKB-KW"/>
</dbReference>
<dbReference type="PANTHER" id="PTHR43639">
    <property type="entry name" value="OXIDOREDUCTASE, SHORT-CHAIN DEHYDROGENASE/REDUCTASE FAMILY (AFU_ORTHOLOGUE AFUA_5G02870)"/>
    <property type="match status" value="1"/>
</dbReference>
<dbReference type="PRINTS" id="PR00081">
    <property type="entry name" value="GDHRDH"/>
</dbReference>
<keyword evidence="1" id="KW-0521">NADP</keyword>
<dbReference type="PRINTS" id="PR00080">
    <property type="entry name" value="SDRFAMILY"/>
</dbReference>
<proteinExistence type="predicted"/>
<evidence type="ECO:0000256" key="1">
    <source>
        <dbReference type="ARBA" id="ARBA00022857"/>
    </source>
</evidence>
<reference evidence="3" key="1">
    <citation type="submission" date="2022-11" db="EMBL/GenBank/DDBJ databases">
        <authorList>
            <person name="Petersen C."/>
        </authorList>
    </citation>
    <scope>NUCLEOTIDE SEQUENCE</scope>
    <source>
        <strain evidence="3">IBT 30761</strain>
    </source>
</reference>
<keyword evidence="2" id="KW-0560">Oxidoreductase</keyword>
<evidence type="ECO:0000256" key="2">
    <source>
        <dbReference type="ARBA" id="ARBA00023002"/>
    </source>
</evidence>
<dbReference type="EMBL" id="JAPQKI010000011">
    <property type="protein sequence ID" value="KAJ5082758.1"/>
    <property type="molecule type" value="Genomic_DNA"/>
</dbReference>
<dbReference type="Proteomes" id="UP001149074">
    <property type="component" value="Unassembled WGS sequence"/>
</dbReference>
<organism evidence="3 4">
    <name type="scientific">Penicillium argentinense</name>
    <dbReference type="NCBI Taxonomy" id="1131581"/>
    <lineage>
        <taxon>Eukaryota</taxon>
        <taxon>Fungi</taxon>
        <taxon>Dikarya</taxon>
        <taxon>Ascomycota</taxon>
        <taxon>Pezizomycotina</taxon>
        <taxon>Eurotiomycetes</taxon>
        <taxon>Eurotiomycetidae</taxon>
        <taxon>Eurotiales</taxon>
        <taxon>Aspergillaceae</taxon>
        <taxon>Penicillium</taxon>
    </lineage>
</organism>
<dbReference type="Pfam" id="PF13561">
    <property type="entry name" value="adh_short_C2"/>
    <property type="match status" value="1"/>
</dbReference>
<dbReference type="SUPFAM" id="SSF51735">
    <property type="entry name" value="NAD(P)-binding Rossmann-fold domains"/>
    <property type="match status" value="1"/>
</dbReference>
<dbReference type="OrthoDB" id="294295at2759"/>
<protein>
    <submittedName>
        <fullName evidence="3">Uncharacterized protein</fullName>
    </submittedName>
</protein>
<dbReference type="AlphaFoldDB" id="A0A9W9EJ22"/>